<protein>
    <submittedName>
        <fullName evidence="2">Uncharacterized protein</fullName>
    </submittedName>
</protein>
<keyword evidence="3" id="KW-1185">Reference proteome</keyword>
<dbReference type="STRING" id="1276538.A0A1X7S1X2"/>
<evidence type="ECO:0000313" key="3">
    <source>
        <dbReference type="Proteomes" id="UP000215127"/>
    </source>
</evidence>
<organism evidence="2 3">
    <name type="scientific">Zymoseptoria tritici (strain ST99CH_3D7)</name>
    <dbReference type="NCBI Taxonomy" id="1276538"/>
    <lineage>
        <taxon>Eukaryota</taxon>
        <taxon>Fungi</taxon>
        <taxon>Dikarya</taxon>
        <taxon>Ascomycota</taxon>
        <taxon>Pezizomycotina</taxon>
        <taxon>Dothideomycetes</taxon>
        <taxon>Dothideomycetidae</taxon>
        <taxon>Mycosphaerellales</taxon>
        <taxon>Mycosphaerellaceae</taxon>
        <taxon>Zymoseptoria</taxon>
    </lineage>
</organism>
<reference evidence="2 3" key="1">
    <citation type="submission" date="2016-06" db="EMBL/GenBank/DDBJ databases">
        <authorList>
            <person name="Kjaerup R.B."/>
            <person name="Dalgaard T.S."/>
            <person name="Juul-Madsen H.R."/>
        </authorList>
    </citation>
    <scope>NUCLEOTIDE SEQUENCE [LARGE SCALE GENOMIC DNA]</scope>
</reference>
<feature type="chain" id="PRO_5010885019" evidence="1">
    <location>
        <begin position="20"/>
        <end position="153"/>
    </location>
</feature>
<gene>
    <name evidence="2" type="ORF">ZT3D7_G8838</name>
</gene>
<dbReference type="Proteomes" id="UP000215127">
    <property type="component" value="Chromosome 8"/>
</dbReference>
<feature type="signal peptide" evidence="1">
    <location>
        <begin position="1"/>
        <end position="19"/>
    </location>
</feature>
<accession>A0A1X7S1X2</accession>
<proteinExistence type="predicted"/>
<evidence type="ECO:0000313" key="2">
    <source>
        <dbReference type="EMBL" id="SMQ53684.1"/>
    </source>
</evidence>
<name>A0A1X7S1X2_ZYMT9</name>
<sequence>MPSIITALLTLALPLTTLALPSALGDASKAPTVIVAIEATWDHSGTPCNQSYAFDFNYPLNIKGLKDVQALYLEHTKGLNGKVVCKPHWTDKKGNSVVGLFLTKKTPSRLLDIAVEGLEDEDLWRDEMLQIDAIRVLHPTKTHQITGSDTRDI</sequence>
<evidence type="ECO:0000256" key="1">
    <source>
        <dbReference type="SAM" id="SignalP"/>
    </source>
</evidence>
<keyword evidence="1" id="KW-0732">Signal</keyword>
<dbReference type="EMBL" id="LT853699">
    <property type="protein sequence ID" value="SMQ53684.1"/>
    <property type="molecule type" value="Genomic_DNA"/>
</dbReference>
<dbReference type="AlphaFoldDB" id="A0A1X7S1X2"/>